<keyword evidence="3" id="KW-1185">Reference proteome</keyword>
<evidence type="ECO:0000313" key="3">
    <source>
        <dbReference type="Proteomes" id="UP001189429"/>
    </source>
</evidence>
<feature type="region of interest" description="Disordered" evidence="1">
    <location>
        <begin position="1"/>
        <end position="37"/>
    </location>
</feature>
<gene>
    <name evidence="2" type="ORF">PCOR1329_LOCUS44147</name>
</gene>
<accession>A0ABN9U3T2</accession>
<evidence type="ECO:0000256" key="1">
    <source>
        <dbReference type="SAM" id="MobiDB-lite"/>
    </source>
</evidence>
<name>A0ABN9U3T2_9DINO</name>
<sequence>MLGPLSVAGRGTFVEEPQSSSDRLPVPTLGPRPKRRRLATAAVAEGLARRPSGLVDRAAPAKRPAALARRPSGLVGRAAPAKRPAARRKPAASAAPRAARVRPAARAPVPPPQLHARLAKALEPSRSSPASAMALSRAYSDAFQVFLAEEGGVPSTIEDMEVRVLQFLDLMLEAECTRADATILVAAVKDAYPWDCALQVASTFFTYIRPGALRKLQVRQLLAPSRASGQLQCWGLILAPTQMDAGAPGDPRGSHRELTKTGTSDETVIIDHPVWLGECLAAHVRGRAPTDLIFPTPGAFVAAQFGVAARKCGLPRVCLYQLRHGGASGDILS</sequence>
<comment type="caution">
    <text evidence="2">The sequence shown here is derived from an EMBL/GenBank/DDBJ whole genome shotgun (WGS) entry which is preliminary data.</text>
</comment>
<evidence type="ECO:0000313" key="2">
    <source>
        <dbReference type="EMBL" id="CAK0852262.1"/>
    </source>
</evidence>
<organism evidence="2 3">
    <name type="scientific">Prorocentrum cordatum</name>
    <dbReference type="NCBI Taxonomy" id="2364126"/>
    <lineage>
        <taxon>Eukaryota</taxon>
        <taxon>Sar</taxon>
        <taxon>Alveolata</taxon>
        <taxon>Dinophyceae</taxon>
        <taxon>Prorocentrales</taxon>
        <taxon>Prorocentraceae</taxon>
        <taxon>Prorocentrum</taxon>
    </lineage>
</organism>
<reference evidence="2" key="1">
    <citation type="submission" date="2023-10" db="EMBL/GenBank/DDBJ databases">
        <authorList>
            <person name="Chen Y."/>
            <person name="Shah S."/>
            <person name="Dougan E. K."/>
            <person name="Thang M."/>
            <person name="Chan C."/>
        </authorList>
    </citation>
    <scope>NUCLEOTIDE SEQUENCE [LARGE SCALE GENOMIC DNA]</scope>
</reference>
<dbReference type="EMBL" id="CAUYUJ010015303">
    <property type="protein sequence ID" value="CAK0852262.1"/>
    <property type="molecule type" value="Genomic_DNA"/>
</dbReference>
<proteinExistence type="predicted"/>
<feature type="region of interest" description="Disordered" evidence="1">
    <location>
        <begin position="50"/>
        <end position="110"/>
    </location>
</feature>
<feature type="compositionally biased region" description="Low complexity" evidence="1">
    <location>
        <begin position="91"/>
        <end position="107"/>
    </location>
</feature>
<protein>
    <submittedName>
        <fullName evidence="2">Uncharacterized protein</fullName>
    </submittedName>
</protein>
<feature type="compositionally biased region" description="Low complexity" evidence="1">
    <location>
        <begin position="57"/>
        <end position="83"/>
    </location>
</feature>
<feature type="non-terminal residue" evidence="2">
    <location>
        <position position="333"/>
    </location>
</feature>
<dbReference type="Proteomes" id="UP001189429">
    <property type="component" value="Unassembled WGS sequence"/>
</dbReference>